<evidence type="ECO:0000313" key="3">
    <source>
        <dbReference type="Proteomes" id="UP001241056"/>
    </source>
</evidence>
<dbReference type="PROSITE" id="PS51257">
    <property type="entry name" value="PROKAR_LIPOPROTEIN"/>
    <property type="match status" value="1"/>
</dbReference>
<feature type="chain" id="PRO_5045723017" description="Lipoprotein" evidence="1">
    <location>
        <begin position="25"/>
        <end position="118"/>
    </location>
</feature>
<dbReference type="EMBL" id="JAUCDY010000003">
    <property type="protein sequence ID" value="MDM7857441.1"/>
    <property type="molecule type" value="Genomic_DNA"/>
</dbReference>
<proteinExistence type="predicted"/>
<name>A0ABT7SMM5_9GAMM</name>
<gene>
    <name evidence="2" type="ORF">QEZ41_04015</name>
</gene>
<comment type="caution">
    <text evidence="2">The sequence shown here is derived from an EMBL/GenBank/DDBJ whole genome shotgun (WGS) entry which is preliminary data.</text>
</comment>
<reference evidence="2 3" key="1">
    <citation type="submission" date="2023-06" db="EMBL/GenBank/DDBJ databases">
        <title>Thiopseudomonas sp. CY1220 draft genome sequence.</title>
        <authorList>
            <person name="Zhao G."/>
            <person name="An M."/>
        </authorList>
    </citation>
    <scope>NUCLEOTIDE SEQUENCE [LARGE SCALE GENOMIC DNA]</scope>
    <source>
        <strain evidence="2 3">CY1220</strain>
    </source>
</reference>
<sequence>MKVVIFALCLIVSLSGCVVGFGVASEPGPPEIEYWIKPDTSAEQRVQDSKECGGSPLGANFSRKQLEAEGQPGEHIFLGPLSRLHDKWERCMLSKGYRYTGQCLDNSVSRSSPACGAP</sequence>
<evidence type="ECO:0000313" key="2">
    <source>
        <dbReference type="EMBL" id="MDM7857441.1"/>
    </source>
</evidence>
<feature type="signal peptide" evidence="1">
    <location>
        <begin position="1"/>
        <end position="24"/>
    </location>
</feature>
<accession>A0ABT7SMM5</accession>
<organism evidence="2 3">
    <name type="scientific">Thiopseudomonas acetoxidans</name>
    <dbReference type="NCBI Taxonomy" id="3041622"/>
    <lineage>
        <taxon>Bacteria</taxon>
        <taxon>Pseudomonadati</taxon>
        <taxon>Pseudomonadota</taxon>
        <taxon>Gammaproteobacteria</taxon>
        <taxon>Pseudomonadales</taxon>
        <taxon>Pseudomonadaceae</taxon>
        <taxon>Thiopseudomonas</taxon>
    </lineage>
</organism>
<evidence type="ECO:0000256" key="1">
    <source>
        <dbReference type="SAM" id="SignalP"/>
    </source>
</evidence>
<dbReference type="RefSeq" id="WP_289410095.1">
    <property type="nucleotide sequence ID" value="NZ_JAUCDY010000003.1"/>
</dbReference>
<keyword evidence="3" id="KW-1185">Reference proteome</keyword>
<keyword evidence="1" id="KW-0732">Signal</keyword>
<protein>
    <recommendedName>
        <fullName evidence="4">Lipoprotein</fullName>
    </recommendedName>
</protein>
<evidence type="ECO:0008006" key="4">
    <source>
        <dbReference type="Google" id="ProtNLM"/>
    </source>
</evidence>
<dbReference type="Proteomes" id="UP001241056">
    <property type="component" value="Unassembled WGS sequence"/>
</dbReference>